<keyword evidence="2" id="KW-0812">Transmembrane</keyword>
<feature type="region of interest" description="Disordered" evidence="1">
    <location>
        <begin position="2012"/>
        <end position="2045"/>
    </location>
</feature>
<proteinExistence type="predicted"/>
<name>A0A2H6K7U4_9APIC</name>
<comment type="caution">
    <text evidence="3">The sequence shown here is derived from an EMBL/GenBank/DDBJ whole genome shotgun (WGS) entry which is preliminary data.</text>
</comment>
<feature type="transmembrane region" description="Helical" evidence="2">
    <location>
        <begin position="91"/>
        <end position="110"/>
    </location>
</feature>
<evidence type="ECO:0000313" key="3">
    <source>
        <dbReference type="EMBL" id="GBE59066.1"/>
    </source>
</evidence>
<dbReference type="OrthoDB" id="365881at2759"/>
<feature type="transmembrane region" description="Helical" evidence="2">
    <location>
        <begin position="204"/>
        <end position="227"/>
    </location>
</feature>
<feature type="transmembrane region" description="Helical" evidence="2">
    <location>
        <begin position="1570"/>
        <end position="1587"/>
    </location>
</feature>
<evidence type="ECO:0000256" key="1">
    <source>
        <dbReference type="SAM" id="MobiDB-lite"/>
    </source>
</evidence>
<gene>
    <name evidence="3" type="ORF">BOVATA_005590</name>
</gene>
<keyword evidence="2" id="KW-1133">Transmembrane helix</keyword>
<feature type="compositionally biased region" description="Polar residues" evidence="1">
    <location>
        <begin position="1956"/>
        <end position="1967"/>
    </location>
</feature>
<feature type="transmembrane region" description="Helical" evidence="2">
    <location>
        <begin position="294"/>
        <end position="313"/>
    </location>
</feature>
<keyword evidence="2" id="KW-0472">Membrane</keyword>
<feature type="compositionally biased region" description="Acidic residues" evidence="1">
    <location>
        <begin position="1977"/>
        <end position="1989"/>
    </location>
</feature>
<feature type="transmembrane region" description="Helical" evidence="2">
    <location>
        <begin position="263"/>
        <end position="282"/>
    </location>
</feature>
<feature type="compositionally biased region" description="Basic and acidic residues" evidence="1">
    <location>
        <begin position="687"/>
        <end position="745"/>
    </location>
</feature>
<feature type="transmembrane region" description="Helical" evidence="2">
    <location>
        <begin position="67"/>
        <end position="84"/>
    </location>
</feature>
<feature type="transmembrane region" description="Helical" evidence="2">
    <location>
        <begin position="20"/>
        <end position="47"/>
    </location>
</feature>
<sequence length="2354" mass="263350">MAYSWDYDDRDRRLHGVTPVFSCVAYFFVGISVTLVYALGYVGSIALLDGLGINAELSNAFYNTRQLIIFCAFIGASIALLFGLGGRISLAVEQCLLTVCYCGAAGYIWARSSDLHLRVNSLMRFAPATAMLSSMAQTAAIYCMTDYSMPGGVAYTYYRLTAFFVGTAMAGPLLSCWFVGNWLLGGDSEDIGMLFYVSRSRMTLMFLCCLAAGMCAIAAALTIYMFLCTGEKTCLDKECWFPLIMCAPCHISRDSLKKQINSLYVPLLWTANPLFIAFVIAVTHNPSRSVNLVFTQFIVYAVAAIAPAWLAYFENPPPRGEFFGHSAGMRRVLGAKHANRREVLKTTGADALMSVCRQARMFKDVATYQESIGNSQMRAVSHLKKRTMNRARVSATTQWTLLHGELWAQWQCRDSTYLLCTQAVERIYHTLWDLGNLYSGSLYDNVDEIMKQYCDFINCNGMLHGMPFAVDPSWDSLQLLHKMLLHQKSILMLQTERTGTMYADGLTKRIDATACSFLNRLTTFGQCCMCVLRRVVDTNDYEKESKHGHGRITISHSRNASIRAISGCTCCFLSKQTHIKDFLKSSISSVKDRCGSLVNDIHKQEIFNEKGDVPEKLSLELERRLMCMLRSYCESIMLLIDILLTIDELILIQEWLCKLCWDVKDIHRKLRQRRKCDCEDHEEDHDEHDHGEEHDHGHEGHSEHEHGNDEEHGNGHNDHDADGSHHSDEESHDGHSDEDNDDGHGHGHGHHHGGCRGHGHGHHHGSDTEHHEYTPKCVWKLLEKILRMICKVLIMLHSYKNELIRRIVEMSKCCTESKHSEALYNDEFSAVGLLNTIRVMVILVLSISDLLKLNEYMVEWDKTTKSDTNKCNDTYHLLQPSAEYMHDVMKRILAPGETFIDSLIDDVVLWYSGLVDTIGQLCPDMALKEKSSYTTIIRKDKEVNVKDPDSSFLNEYTNLTGGLLDACLKGAVEAAASLEARSKICEMTYKEVAEEGGKQPKHTPRKSHVYNHAYTECPKNVVPSEKETCDSAEEFKIYVKTLAESVGKVLSCAKDSSVECDDIGDLCQNLEVTSCGTPADTSSCPPSCCKDSETARFSRFVTQLVNCVSENKELKCNHSGPPGSQCSCCADEKGMLGAKTIADAVYPILKYCFCCAKCDPSGPTASLSCGILFIFHTVYTKVCDNKGVQVCTKSPSCTSTVSPSLQNCSCSSPPSSCPLCDKVKEVCHGMKTHVCRNPLCWRERVRCYVMCGASCGPTSKKCEEVNCQGCNCKQGTVCGEGCNLRRLSDSLFHCDGCLETQKSPRSKAATVAVAPHKCKMKSCACSEQIEMKYGSPIAMGTSCCSHKLGCALQIITEDVNSLKSNATTLKVNLVKLTQCAAEISQNVAKVNKSLTAFCNLLEFAHCGLKKRMAKMEKMYEVAGKVRTTFPCYEQQINQIAAAEERVVQTLLGLFRFCLKVAYKNILLIQNITWTLATVAMQCLRLKFLNTKITQIKAQVNRAWYSLVGMKGSKTSALGFVSGSPGFNTLSTEDKLSVVYNARLKGERASQRFKPNLDYYSDVGPFACLKYIWVLLCFWAVMGFFHWFGVQHSVSRSKTLLTAITALSALHLSSAVMSGTLHRGAGNGAGGKMGTRINLMVLLGIAVILILSWISNITGTYRETTNSLNYVTEKLRVVGIYDNGQPPATQLIKSTVTKTFLSDIQSAFGIWGSSGSSRAGSIPLWYVLGPLSQTTAGANPHGNRSIQRKEVKFHHFVMDQAMTPIKSLDWVLNLMSFLQLFPDDAQMINVSAPFLRNLNPDAELLWVGWETNTYLTDDFMNSMIYFHNVLHDLNLDLLEELHHMGKMEYKLKLISLWNIFFRGQSNTVPLQATKFNVERNMVMNKQRKLQQEEIAVRYINDWHEFHTWLANCSRYVYKRKQYYEKKMEEQVAAETEAKEEPKVASSWMDGGRDLFSSEESTPDISQPINAAPIATMDGDSDLGDDDGTDSDLDETCSRGCWKLRKRLAAKLAGKTDGADDSSGHNGVVSNNNKSAVKSMPGGGDNTRRERYLNIEEPADPLEWLLLHEPCEECVEHFKRQGAQVFTDGSEKAIFVLTTGRLYEDIQEKDELLEQAEEWKRKKEVFCSNSSEFAESCLAAVKETYDRVVEFAAEDNKGNLVKLLHDTITEMKPTKHHHRHIKDPTPKAYLPSTLREKNDVAALYREALLMAHHKQTEKPRSETSEKHRRAIVRATKTEDPIRDWWQLLTWMGQWLWTQRTADVSNVLDEGDRAGGAAAGPGSRLFCVFCEVYEQGEITFSLARMAARSPLNMNPDASRPCNATDIEENCGNSPMIMTGIIVVVHFSSLPPKLLSAD</sequence>
<keyword evidence="4" id="KW-1185">Reference proteome</keyword>
<dbReference type="GeneID" id="39872836"/>
<dbReference type="VEuPathDB" id="PiroplasmaDB:BOVATA_005590"/>
<organism evidence="3 4">
    <name type="scientific">Babesia ovata</name>
    <dbReference type="NCBI Taxonomy" id="189622"/>
    <lineage>
        <taxon>Eukaryota</taxon>
        <taxon>Sar</taxon>
        <taxon>Alveolata</taxon>
        <taxon>Apicomplexa</taxon>
        <taxon>Aconoidasida</taxon>
        <taxon>Piroplasmida</taxon>
        <taxon>Babesiidae</taxon>
        <taxon>Babesia</taxon>
    </lineage>
</organism>
<feature type="compositionally biased region" description="Low complexity" evidence="1">
    <location>
        <begin position="2022"/>
        <end position="2033"/>
    </location>
</feature>
<dbReference type="EMBL" id="BDSA01000001">
    <property type="protein sequence ID" value="GBE59066.1"/>
    <property type="molecule type" value="Genomic_DNA"/>
</dbReference>
<dbReference type="Proteomes" id="UP000236319">
    <property type="component" value="Unassembled WGS sequence"/>
</dbReference>
<evidence type="ECO:0000256" key="2">
    <source>
        <dbReference type="SAM" id="Phobius"/>
    </source>
</evidence>
<feature type="transmembrane region" description="Helical" evidence="2">
    <location>
        <begin position="1636"/>
        <end position="1653"/>
    </location>
</feature>
<feature type="transmembrane region" description="Helical" evidence="2">
    <location>
        <begin position="157"/>
        <end position="184"/>
    </location>
</feature>
<reference evidence="3 4" key="1">
    <citation type="journal article" date="2017" name="BMC Genomics">
        <title>Whole-genome assembly of Babesia ovata and comparative genomics between closely related pathogens.</title>
        <authorList>
            <person name="Yamagishi J."/>
            <person name="Asada M."/>
            <person name="Hakimi H."/>
            <person name="Tanaka T.Q."/>
            <person name="Sugimoto C."/>
            <person name="Kawazu S."/>
        </authorList>
    </citation>
    <scope>NUCLEOTIDE SEQUENCE [LARGE SCALE GENOMIC DNA]</scope>
    <source>
        <strain evidence="3 4">Miyake</strain>
    </source>
</reference>
<feature type="region of interest" description="Disordered" evidence="1">
    <location>
        <begin position="677"/>
        <end position="770"/>
    </location>
</feature>
<accession>A0A2H6K7U4</accession>
<feature type="compositionally biased region" description="Basic residues" evidence="1">
    <location>
        <begin position="746"/>
        <end position="763"/>
    </location>
</feature>
<protein>
    <submittedName>
        <fullName evidence="3">ABC-type metal ion transport periplasmic component surface adhesin</fullName>
    </submittedName>
</protein>
<dbReference type="RefSeq" id="XP_028865309.1">
    <property type="nucleotide sequence ID" value="XM_029009476.1"/>
</dbReference>
<feature type="region of interest" description="Disordered" evidence="1">
    <location>
        <begin position="1955"/>
        <end position="1989"/>
    </location>
</feature>
<evidence type="ECO:0000313" key="4">
    <source>
        <dbReference type="Proteomes" id="UP000236319"/>
    </source>
</evidence>